<protein>
    <submittedName>
        <fullName evidence="2">Uncharacterized protein</fullName>
    </submittedName>
</protein>
<feature type="region of interest" description="Disordered" evidence="1">
    <location>
        <begin position="130"/>
        <end position="153"/>
    </location>
</feature>
<dbReference type="EMBL" id="CP088295">
    <property type="protein sequence ID" value="UUY05878.1"/>
    <property type="molecule type" value="Genomic_DNA"/>
</dbReference>
<keyword evidence="3" id="KW-1185">Reference proteome</keyword>
<evidence type="ECO:0000313" key="2">
    <source>
        <dbReference type="EMBL" id="UUY05878.1"/>
    </source>
</evidence>
<dbReference type="RefSeq" id="WP_353866319.1">
    <property type="nucleotide sequence ID" value="NZ_CP088295.1"/>
</dbReference>
<reference evidence="3" key="1">
    <citation type="submission" date="2021-11" db="EMBL/GenBank/DDBJ databases">
        <title>Cultivation dependent microbiological survey of springs from the worlds oldest radium mine currently devoted to the extraction of radon-saturated water.</title>
        <authorList>
            <person name="Kapinusova G."/>
            <person name="Smrhova T."/>
            <person name="Strejcek M."/>
            <person name="Suman J."/>
            <person name="Jani K."/>
            <person name="Pajer P."/>
            <person name="Uhlik O."/>
        </authorList>
    </citation>
    <scope>NUCLEOTIDE SEQUENCE [LARGE SCALE GENOMIC DNA]</scope>
    <source>
        <strain evidence="3">J379</strain>
    </source>
</reference>
<dbReference type="Proteomes" id="UP001058860">
    <property type="component" value="Chromosome"/>
</dbReference>
<evidence type="ECO:0000256" key="1">
    <source>
        <dbReference type="SAM" id="MobiDB-lite"/>
    </source>
</evidence>
<proteinExistence type="predicted"/>
<feature type="region of interest" description="Disordered" evidence="1">
    <location>
        <begin position="1"/>
        <end position="82"/>
    </location>
</feature>
<gene>
    <name evidence="2" type="ORF">LRS13_10280</name>
</gene>
<sequence>MDDRTSEPSPEPVTTASTPATAPAPTTTAPVATAPAATTPPDDAGGASVPPEPEAQEGGAGDEEGIRVPVDLTVSADGVDPPTVSVPAFLALEISARSGDGRPHTVQVAGVTLEVPAEGTATARADGLRSSSYPITVDGTRRGELIAGQEPGP</sequence>
<feature type="compositionally biased region" description="Low complexity" evidence="1">
    <location>
        <begin position="12"/>
        <end position="44"/>
    </location>
</feature>
<name>A0ABY5PMI3_9ACTN</name>
<evidence type="ECO:0000313" key="3">
    <source>
        <dbReference type="Proteomes" id="UP001058860"/>
    </source>
</evidence>
<organism evidence="2 3">
    <name type="scientific">Svornostia abyssi</name>
    <dbReference type="NCBI Taxonomy" id="2898438"/>
    <lineage>
        <taxon>Bacteria</taxon>
        <taxon>Bacillati</taxon>
        <taxon>Actinomycetota</taxon>
        <taxon>Thermoleophilia</taxon>
        <taxon>Solirubrobacterales</taxon>
        <taxon>Baekduiaceae</taxon>
        <taxon>Svornostia</taxon>
    </lineage>
</organism>
<accession>A0ABY5PMI3</accession>